<dbReference type="InterPro" id="IPR050291">
    <property type="entry name" value="CDF_Transporter"/>
</dbReference>
<feature type="domain" description="Cation efflux protein cytoplasmic" evidence="11">
    <location>
        <begin position="224"/>
        <end position="300"/>
    </location>
</feature>
<evidence type="ECO:0000313" key="13">
    <source>
        <dbReference type="Proteomes" id="UP000234271"/>
    </source>
</evidence>
<dbReference type="Pfam" id="PF01545">
    <property type="entry name" value="Cation_efflux"/>
    <property type="match status" value="1"/>
</dbReference>
<evidence type="ECO:0000256" key="4">
    <source>
        <dbReference type="ARBA" id="ARBA00022496"/>
    </source>
</evidence>
<keyword evidence="6" id="KW-0862">Zinc</keyword>
<evidence type="ECO:0000256" key="8">
    <source>
        <dbReference type="ARBA" id="ARBA00023136"/>
    </source>
</evidence>
<gene>
    <name evidence="12" type="ORF">BLE401_06280</name>
</gene>
<evidence type="ECO:0000256" key="2">
    <source>
        <dbReference type="ARBA" id="ARBA00010212"/>
    </source>
</evidence>
<dbReference type="SUPFAM" id="SSF160240">
    <property type="entry name" value="Cation efflux protein cytoplasmic domain-like"/>
    <property type="match status" value="1"/>
</dbReference>
<evidence type="ECO:0000256" key="6">
    <source>
        <dbReference type="ARBA" id="ARBA00022906"/>
    </source>
</evidence>
<dbReference type="KEGG" id="blep:AL038_17945"/>
<keyword evidence="3" id="KW-0813">Transport</keyword>
<protein>
    <submittedName>
        <fullName evidence="12">Cation diffusion facilitator family transporter</fullName>
    </submittedName>
</protein>
<dbReference type="Gene3D" id="3.30.70.1350">
    <property type="entry name" value="Cation efflux protein, cytoplasmic domain"/>
    <property type="match status" value="1"/>
</dbReference>
<evidence type="ECO:0000256" key="9">
    <source>
        <dbReference type="SAM" id="Phobius"/>
    </source>
</evidence>
<dbReference type="Gene3D" id="1.20.1510.10">
    <property type="entry name" value="Cation efflux protein transmembrane domain"/>
    <property type="match status" value="1"/>
</dbReference>
<keyword evidence="6" id="KW-0406">Ion transport</keyword>
<reference evidence="13" key="1">
    <citation type="submission" date="2016-12" db="EMBL/GenBank/DDBJ databases">
        <title>Complete Genome Sequence of Beggiatoa leptomitiformis D-401.</title>
        <authorList>
            <person name="Fomenkov A."/>
            <person name="Vincze T."/>
            <person name="Grabovich M."/>
            <person name="Anton B.P."/>
            <person name="Dubinina G."/>
            <person name="Orlova M."/>
            <person name="Belousova E."/>
            <person name="Roberts R.J."/>
        </authorList>
    </citation>
    <scope>NUCLEOTIDE SEQUENCE [LARGE SCALE GENOMIC DNA]</scope>
    <source>
        <strain evidence="13">D-401</strain>
    </source>
</reference>
<dbReference type="FunFam" id="1.20.1510.10:FF:000006">
    <property type="entry name" value="Divalent cation efflux transporter"/>
    <property type="match status" value="1"/>
</dbReference>
<feature type="transmembrane region" description="Helical" evidence="9">
    <location>
        <begin position="130"/>
        <end position="149"/>
    </location>
</feature>
<keyword evidence="4" id="KW-0408">Iron</keyword>
<dbReference type="NCBIfam" id="TIGR01297">
    <property type="entry name" value="CDF"/>
    <property type="match status" value="1"/>
</dbReference>
<evidence type="ECO:0000259" key="11">
    <source>
        <dbReference type="Pfam" id="PF16916"/>
    </source>
</evidence>
<dbReference type="GO" id="GO:0006829">
    <property type="term" value="P:zinc ion transport"/>
    <property type="evidence" value="ECO:0007669"/>
    <property type="project" value="UniProtKB-KW"/>
</dbReference>
<sequence>MAYSPDFPPTITDDSRYNAIRHVTWVGIGCNFILTIAQLLIGWIGHSQALIADGLHTLSDLLSDFVVLVAAKYSAQVADEKHPYGHARFETLATVIVGMMLILVGMGIFADGIRRLLTPQLLLQPSYLTLAIAFITIFSKEALYHYTVYTAKKVNSKMLHANAWHHRSDALSSVIVLVGIACSVFLNLPATDALAAIGVSLMIMHIGWSLGWGGIEELVDTGLEKTKIDQIKAIIKTVDGVRTLHELRTRQMGANALIDVHLLVNPTISVSEGHQIGEVVRQKLITNIAEIADVIVHIDSENDITRHPNTDLPLRHEIIATLQQHWQPIECRNAIQQITLHYLSNRVNVEIYLPFHVINDINEGQTLAQQFDELAAAEPYIRKVRVYFH</sequence>
<evidence type="ECO:0000259" key="10">
    <source>
        <dbReference type="Pfam" id="PF01545"/>
    </source>
</evidence>
<evidence type="ECO:0000256" key="1">
    <source>
        <dbReference type="ARBA" id="ARBA00004141"/>
    </source>
</evidence>
<name>A0A2N9YD23_9GAMM</name>
<dbReference type="InterPro" id="IPR036837">
    <property type="entry name" value="Cation_efflux_CTD_sf"/>
</dbReference>
<dbReference type="PANTHER" id="PTHR43840">
    <property type="entry name" value="MITOCHONDRIAL METAL TRANSPORTER 1-RELATED"/>
    <property type="match status" value="1"/>
</dbReference>
<dbReference type="GO" id="GO:0006826">
    <property type="term" value="P:iron ion transport"/>
    <property type="evidence" value="ECO:0007669"/>
    <property type="project" value="UniProtKB-KW"/>
</dbReference>
<dbReference type="InterPro" id="IPR058533">
    <property type="entry name" value="Cation_efflux_TM"/>
</dbReference>
<dbReference type="SUPFAM" id="SSF161111">
    <property type="entry name" value="Cation efflux protein transmembrane domain-like"/>
    <property type="match status" value="1"/>
</dbReference>
<dbReference type="Proteomes" id="UP000234271">
    <property type="component" value="Chromosome"/>
</dbReference>
<feature type="transmembrane region" description="Helical" evidence="9">
    <location>
        <begin position="23"/>
        <end position="44"/>
    </location>
</feature>
<dbReference type="InterPro" id="IPR027469">
    <property type="entry name" value="Cation_efflux_TMD_sf"/>
</dbReference>
<dbReference type="Pfam" id="PF16916">
    <property type="entry name" value="ZT_dimer"/>
    <property type="match status" value="1"/>
</dbReference>
<keyword evidence="8 9" id="KW-0472">Membrane</keyword>
<dbReference type="InterPro" id="IPR027470">
    <property type="entry name" value="Cation_efflux_CTD"/>
</dbReference>
<feature type="domain" description="Cation efflux protein transmembrane" evidence="10">
    <location>
        <begin position="25"/>
        <end position="219"/>
    </location>
</feature>
<dbReference type="OrthoDB" id="9806522at2"/>
<evidence type="ECO:0000256" key="3">
    <source>
        <dbReference type="ARBA" id="ARBA00022448"/>
    </source>
</evidence>
<dbReference type="EMBL" id="CP018889">
    <property type="protein sequence ID" value="AUI68345.1"/>
    <property type="molecule type" value="Genomic_DNA"/>
</dbReference>
<dbReference type="STRING" id="288004.AL038_17945"/>
<comment type="subcellular location">
    <subcellularLocation>
        <location evidence="1">Membrane</location>
        <topology evidence="1">Multi-pass membrane protein</topology>
    </subcellularLocation>
</comment>
<keyword evidence="7 9" id="KW-1133">Transmembrane helix</keyword>
<dbReference type="PANTHER" id="PTHR43840:SF15">
    <property type="entry name" value="MITOCHONDRIAL METAL TRANSPORTER 1-RELATED"/>
    <property type="match status" value="1"/>
</dbReference>
<dbReference type="AlphaFoldDB" id="A0A2N9YD23"/>
<dbReference type="GO" id="GO:0008324">
    <property type="term" value="F:monoatomic cation transmembrane transporter activity"/>
    <property type="evidence" value="ECO:0007669"/>
    <property type="project" value="InterPro"/>
</dbReference>
<proteinExistence type="inferred from homology"/>
<keyword evidence="13" id="KW-1185">Reference proteome</keyword>
<evidence type="ECO:0000256" key="5">
    <source>
        <dbReference type="ARBA" id="ARBA00022692"/>
    </source>
</evidence>
<organism evidence="12 13">
    <name type="scientific">Beggiatoa leptomitoformis</name>
    <dbReference type="NCBI Taxonomy" id="288004"/>
    <lineage>
        <taxon>Bacteria</taxon>
        <taxon>Pseudomonadati</taxon>
        <taxon>Pseudomonadota</taxon>
        <taxon>Gammaproteobacteria</taxon>
        <taxon>Thiotrichales</taxon>
        <taxon>Thiotrichaceae</taxon>
        <taxon>Beggiatoa</taxon>
    </lineage>
</organism>
<accession>A0A2N9YD23</accession>
<feature type="transmembrane region" description="Helical" evidence="9">
    <location>
        <begin position="92"/>
        <end position="110"/>
    </location>
</feature>
<dbReference type="InterPro" id="IPR002524">
    <property type="entry name" value="Cation_efflux"/>
</dbReference>
<dbReference type="GO" id="GO:0016020">
    <property type="term" value="C:membrane"/>
    <property type="evidence" value="ECO:0007669"/>
    <property type="project" value="UniProtKB-SubCell"/>
</dbReference>
<feature type="transmembrane region" description="Helical" evidence="9">
    <location>
        <begin position="170"/>
        <end position="188"/>
    </location>
</feature>
<feature type="transmembrane region" description="Helical" evidence="9">
    <location>
        <begin position="194"/>
        <end position="215"/>
    </location>
</feature>
<keyword evidence="4" id="KW-0410">Iron transport</keyword>
<evidence type="ECO:0000313" key="12">
    <source>
        <dbReference type="EMBL" id="AUI68345.1"/>
    </source>
</evidence>
<keyword evidence="5 9" id="KW-0812">Transmembrane</keyword>
<comment type="similarity">
    <text evidence="2">Belongs to the cation diffusion facilitator (CDF) transporter (TC 2.A.4) family. FieF subfamily.</text>
</comment>
<evidence type="ECO:0000256" key="7">
    <source>
        <dbReference type="ARBA" id="ARBA00022989"/>
    </source>
</evidence>
<dbReference type="RefSeq" id="WP_062155201.1">
    <property type="nucleotide sequence ID" value="NZ_CP012373.2"/>
</dbReference>
<keyword evidence="6" id="KW-0864">Zinc transport</keyword>